<proteinExistence type="predicted"/>
<protein>
    <submittedName>
        <fullName evidence="2">Uncharacterized protein</fullName>
    </submittedName>
</protein>
<dbReference type="RefSeq" id="WP_131148538.1">
    <property type="nucleotide sequence ID" value="NZ_BMWV01000001.1"/>
</dbReference>
<feature type="chain" id="PRO_5044602026" evidence="1">
    <location>
        <begin position="24"/>
        <end position="144"/>
    </location>
</feature>
<name>A0A411X648_9BURK</name>
<evidence type="ECO:0000313" key="4">
    <source>
        <dbReference type="Proteomes" id="UP000292307"/>
    </source>
</evidence>
<dbReference type="Proteomes" id="UP000628442">
    <property type="component" value="Unassembled WGS sequence"/>
</dbReference>
<dbReference type="EMBL" id="CP036401">
    <property type="protein sequence ID" value="QBI04477.1"/>
    <property type="molecule type" value="Genomic_DNA"/>
</dbReference>
<dbReference type="OrthoDB" id="8812558at2"/>
<gene>
    <name evidence="3" type="ORF">EYF70_29380</name>
    <name evidence="2" type="ORF">GCM10007387_07080</name>
</gene>
<reference evidence="2" key="1">
    <citation type="journal article" date="2014" name="Int. J. Syst. Evol. Microbiol.">
        <title>Complete genome sequence of Corynebacterium casei LMG S-19264T (=DSM 44701T), isolated from a smear-ripened cheese.</title>
        <authorList>
            <consortium name="US DOE Joint Genome Institute (JGI-PGF)"/>
            <person name="Walter F."/>
            <person name="Albersmeier A."/>
            <person name="Kalinowski J."/>
            <person name="Ruckert C."/>
        </authorList>
    </citation>
    <scope>NUCLEOTIDE SEQUENCE</scope>
    <source>
        <strain evidence="2">KCTC 12343</strain>
    </source>
</reference>
<feature type="signal peptide" evidence="1">
    <location>
        <begin position="1"/>
        <end position="23"/>
    </location>
</feature>
<evidence type="ECO:0000313" key="3">
    <source>
        <dbReference type="EMBL" id="QBI04477.1"/>
    </source>
</evidence>
<keyword evidence="1" id="KW-0732">Signal</keyword>
<dbReference type="Proteomes" id="UP000292307">
    <property type="component" value="Chromosome"/>
</dbReference>
<sequence length="144" mass="15679">MSPARVVLTRIALSLLAAGGAQAAQAGQLECPDEITPGHVTLASRGEWQPYVPHSLPLFGAGMSVGPPASEMQLRGEPLDAKGNGTSYRFGGAGQDEERWLVCRYGRSGEFIMSRRLDDKIRQCIIRHHKLVAGNPRRIEIRCS</sequence>
<evidence type="ECO:0000313" key="5">
    <source>
        <dbReference type="Proteomes" id="UP000628442"/>
    </source>
</evidence>
<organism evidence="2 5">
    <name type="scientific">Pseudoduganella albidiflava</name>
    <dbReference type="NCBI Taxonomy" id="321983"/>
    <lineage>
        <taxon>Bacteria</taxon>
        <taxon>Pseudomonadati</taxon>
        <taxon>Pseudomonadota</taxon>
        <taxon>Betaproteobacteria</taxon>
        <taxon>Burkholderiales</taxon>
        <taxon>Oxalobacteraceae</taxon>
        <taxon>Telluria group</taxon>
        <taxon>Pseudoduganella</taxon>
    </lineage>
</organism>
<keyword evidence="4" id="KW-1185">Reference proteome</keyword>
<dbReference type="InterPro" id="IPR049973">
    <property type="entry name" value="STY0301-like"/>
</dbReference>
<evidence type="ECO:0000313" key="2">
    <source>
        <dbReference type="EMBL" id="GGY27607.1"/>
    </source>
</evidence>
<evidence type="ECO:0000256" key="1">
    <source>
        <dbReference type="SAM" id="SignalP"/>
    </source>
</evidence>
<dbReference type="AlphaFoldDB" id="A0A411X648"/>
<reference evidence="3 4" key="2">
    <citation type="submission" date="2019-02" db="EMBL/GenBank/DDBJ databases">
        <title>Draft Genome Sequences of Six Type Strains of the Genus Massilia.</title>
        <authorList>
            <person name="Miess H."/>
            <person name="Frediansyhah A."/>
            <person name="Gross H."/>
        </authorList>
    </citation>
    <scope>NUCLEOTIDE SEQUENCE [LARGE SCALE GENOMIC DNA]</scope>
    <source>
        <strain evidence="3 4">DSM 17472</strain>
    </source>
</reference>
<dbReference type="NCBIfam" id="NF042415">
    <property type="entry name" value="STY0301_fam"/>
    <property type="match status" value="1"/>
</dbReference>
<reference evidence="2" key="3">
    <citation type="submission" date="2022-12" db="EMBL/GenBank/DDBJ databases">
        <authorList>
            <person name="Sun Q."/>
            <person name="Kim S."/>
        </authorList>
    </citation>
    <scope>NUCLEOTIDE SEQUENCE</scope>
    <source>
        <strain evidence="2">KCTC 12343</strain>
    </source>
</reference>
<dbReference type="EMBL" id="BMWV01000001">
    <property type="protein sequence ID" value="GGY27607.1"/>
    <property type="molecule type" value="Genomic_DNA"/>
</dbReference>
<accession>A0A411X648</accession>